<dbReference type="PANTHER" id="PTHR10963:SF24">
    <property type="entry name" value="GLYCOSIDASE C21B10.07-RELATED"/>
    <property type="match status" value="1"/>
</dbReference>
<feature type="chain" id="PRO_5040512436" evidence="1">
    <location>
        <begin position="19"/>
        <end position="341"/>
    </location>
</feature>
<feature type="signal peptide" evidence="1">
    <location>
        <begin position="1"/>
        <end position="18"/>
    </location>
</feature>
<dbReference type="CDD" id="cd02181">
    <property type="entry name" value="GH16_fungal_Lam16A_glucanase"/>
    <property type="match status" value="1"/>
</dbReference>
<dbReference type="SUPFAM" id="SSF49899">
    <property type="entry name" value="Concanavalin A-like lectins/glucanases"/>
    <property type="match status" value="1"/>
</dbReference>
<feature type="domain" description="GH16" evidence="2">
    <location>
        <begin position="45"/>
        <end position="341"/>
    </location>
</feature>
<keyword evidence="1" id="KW-0732">Signal</keyword>
<dbReference type="GO" id="GO:0009251">
    <property type="term" value="P:glucan catabolic process"/>
    <property type="evidence" value="ECO:0007669"/>
    <property type="project" value="TreeGrafter"/>
</dbReference>
<proteinExistence type="predicted"/>
<dbReference type="InterPro" id="IPR013320">
    <property type="entry name" value="ConA-like_dom_sf"/>
</dbReference>
<comment type="caution">
    <text evidence="3">The sequence shown here is derived from an EMBL/GenBank/DDBJ whole genome shotgun (WGS) entry which is preliminary data.</text>
</comment>
<dbReference type="InterPro" id="IPR050546">
    <property type="entry name" value="Glycosyl_Hydrlase_16"/>
</dbReference>
<protein>
    <submittedName>
        <fullName evidence="3">Glycoside hydrolase family 16 protein</fullName>
    </submittedName>
</protein>
<dbReference type="EMBL" id="MU155256">
    <property type="protein sequence ID" value="KAF9477609.1"/>
    <property type="molecule type" value="Genomic_DNA"/>
</dbReference>
<evidence type="ECO:0000313" key="4">
    <source>
        <dbReference type="Proteomes" id="UP000807469"/>
    </source>
</evidence>
<dbReference type="GO" id="GO:0004553">
    <property type="term" value="F:hydrolase activity, hydrolyzing O-glycosyl compounds"/>
    <property type="evidence" value="ECO:0007669"/>
    <property type="project" value="InterPro"/>
</dbReference>
<name>A0A9P6CYS2_9AGAR</name>
<dbReference type="Gene3D" id="2.60.120.200">
    <property type="match status" value="1"/>
</dbReference>
<dbReference type="OrthoDB" id="192832at2759"/>
<organism evidence="3 4">
    <name type="scientific">Pholiota conissans</name>
    <dbReference type="NCBI Taxonomy" id="109636"/>
    <lineage>
        <taxon>Eukaryota</taxon>
        <taxon>Fungi</taxon>
        <taxon>Dikarya</taxon>
        <taxon>Basidiomycota</taxon>
        <taxon>Agaricomycotina</taxon>
        <taxon>Agaricomycetes</taxon>
        <taxon>Agaricomycetidae</taxon>
        <taxon>Agaricales</taxon>
        <taxon>Agaricineae</taxon>
        <taxon>Strophariaceae</taxon>
        <taxon>Pholiota</taxon>
    </lineage>
</organism>
<dbReference type="Pfam" id="PF26113">
    <property type="entry name" value="GH16_XgeA"/>
    <property type="match status" value="1"/>
</dbReference>
<evidence type="ECO:0000256" key="1">
    <source>
        <dbReference type="SAM" id="SignalP"/>
    </source>
</evidence>
<evidence type="ECO:0000313" key="3">
    <source>
        <dbReference type="EMBL" id="KAF9477609.1"/>
    </source>
</evidence>
<dbReference type="Proteomes" id="UP000807469">
    <property type="component" value="Unassembled WGS sequence"/>
</dbReference>
<evidence type="ECO:0000259" key="2">
    <source>
        <dbReference type="PROSITE" id="PS51762"/>
    </source>
</evidence>
<sequence length="341" mass="37018">MRWSVAFVLPLLPLSVLAGKFHESSLRSRHAGHARIIKARNNTGASKFTLTDMYTGESFLDDWDFFSGEDPTHGNVNYLTKEDAIGKALAFVQADGTTVLKVDDFSNVAEGGNRDSVRISTKKTYNGGLFIADFWSMPHGCSVWPAYWSVGPNWPAAGEIDVLEGVHEQEANQYTLHTSAGCEIGATFERNSALSTILNDQCASSGADNRGCGFRDPDFQTYGHAFNLLAGGVFAHLWDNSGIKIWRFLRPSIPADITAKTPDPSTWGTPAAFFPATNCDMASHFFDHSLVLDTTICGDFGGPTYAGSGCPGTCAQAVANATNFKFATWQINYIAVYDPSH</sequence>
<keyword evidence="3" id="KW-0378">Hydrolase</keyword>
<dbReference type="AlphaFoldDB" id="A0A9P6CYS2"/>
<gene>
    <name evidence="3" type="ORF">BDN70DRAFT_99832</name>
</gene>
<reference evidence="3" key="1">
    <citation type="submission" date="2020-11" db="EMBL/GenBank/DDBJ databases">
        <authorList>
            <consortium name="DOE Joint Genome Institute"/>
            <person name="Ahrendt S."/>
            <person name="Riley R."/>
            <person name="Andreopoulos W."/>
            <person name="Labutti K."/>
            <person name="Pangilinan J."/>
            <person name="Ruiz-Duenas F.J."/>
            <person name="Barrasa J.M."/>
            <person name="Sanchez-Garcia M."/>
            <person name="Camarero S."/>
            <person name="Miyauchi S."/>
            <person name="Serrano A."/>
            <person name="Linde D."/>
            <person name="Babiker R."/>
            <person name="Drula E."/>
            <person name="Ayuso-Fernandez I."/>
            <person name="Pacheco R."/>
            <person name="Padilla G."/>
            <person name="Ferreira P."/>
            <person name="Barriuso J."/>
            <person name="Kellner H."/>
            <person name="Castanera R."/>
            <person name="Alfaro M."/>
            <person name="Ramirez L."/>
            <person name="Pisabarro A.G."/>
            <person name="Kuo A."/>
            <person name="Tritt A."/>
            <person name="Lipzen A."/>
            <person name="He G."/>
            <person name="Yan M."/>
            <person name="Ng V."/>
            <person name="Cullen D."/>
            <person name="Martin F."/>
            <person name="Rosso M.-N."/>
            <person name="Henrissat B."/>
            <person name="Hibbett D."/>
            <person name="Martinez A.T."/>
            <person name="Grigoriev I.V."/>
        </authorList>
    </citation>
    <scope>NUCLEOTIDE SEQUENCE</scope>
    <source>
        <strain evidence="3">CIRM-BRFM 674</strain>
    </source>
</reference>
<dbReference type="InterPro" id="IPR000757">
    <property type="entry name" value="Beta-glucanase-like"/>
</dbReference>
<keyword evidence="4" id="KW-1185">Reference proteome</keyword>
<dbReference type="PANTHER" id="PTHR10963">
    <property type="entry name" value="GLYCOSYL HYDROLASE-RELATED"/>
    <property type="match status" value="1"/>
</dbReference>
<accession>A0A9P6CYS2</accession>
<dbReference type="PROSITE" id="PS51762">
    <property type="entry name" value="GH16_2"/>
    <property type="match status" value="1"/>
</dbReference>